<evidence type="ECO:0000313" key="2">
    <source>
        <dbReference type="Proteomes" id="UP000317894"/>
    </source>
</evidence>
<protein>
    <recommendedName>
        <fullName evidence="3">Polyketide cyclase/dehydrase</fullName>
    </recommendedName>
</protein>
<dbReference type="OrthoDB" id="315686at2"/>
<evidence type="ECO:0008006" key="3">
    <source>
        <dbReference type="Google" id="ProtNLM"/>
    </source>
</evidence>
<proteinExistence type="predicted"/>
<reference evidence="1 2" key="1">
    <citation type="submission" date="2019-07" db="EMBL/GenBank/DDBJ databases">
        <title>Novel species isolated from glacier.</title>
        <authorList>
            <person name="Liu Q."/>
            <person name="Xin Y.-H."/>
        </authorList>
    </citation>
    <scope>NUCLEOTIDE SEQUENCE [LARGE SCALE GENOMIC DNA]</scope>
    <source>
        <strain evidence="1 2">LB1R16</strain>
    </source>
</reference>
<gene>
    <name evidence="1" type="ORF">FMM06_14010</name>
</gene>
<dbReference type="InterPro" id="IPR023393">
    <property type="entry name" value="START-like_dom_sf"/>
</dbReference>
<evidence type="ECO:0000313" key="1">
    <source>
        <dbReference type="EMBL" id="TRW14791.1"/>
    </source>
</evidence>
<sequence>MGDGVGALRVGEFSTGKAHERVTAWEPGRKLAFTVVKQPAMTEEISPCRRVHATHLNGYFQTRDTSFEIEKRPGGVTRLIARASHVLRLDPALYWEPMARRAIHENVTRVLSSMKVKAEAVQPRSLPDR</sequence>
<dbReference type="SUPFAM" id="SSF55961">
    <property type="entry name" value="Bet v1-like"/>
    <property type="match status" value="1"/>
</dbReference>
<dbReference type="RefSeq" id="WP_144334961.1">
    <property type="nucleotide sequence ID" value="NZ_VJWA01000002.1"/>
</dbReference>
<keyword evidence="2" id="KW-1185">Reference proteome</keyword>
<dbReference type="Gene3D" id="3.30.530.20">
    <property type="match status" value="1"/>
</dbReference>
<organism evidence="1 2">
    <name type="scientific">Glacieibacterium frigidum</name>
    <dbReference type="NCBI Taxonomy" id="2593303"/>
    <lineage>
        <taxon>Bacteria</taxon>
        <taxon>Pseudomonadati</taxon>
        <taxon>Pseudomonadota</taxon>
        <taxon>Alphaproteobacteria</taxon>
        <taxon>Sphingomonadales</taxon>
        <taxon>Sphingosinicellaceae</taxon>
        <taxon>Glacieibacterium</taxon>
    </lineage>
</organism>
<dbReference type="Proteomes" id="UP000317894">
    <property type="component" value="Unassembled WGS sequence"/>
</dbReference>
<dbReference type="AlphaFoldDB" id="A0A552U9A2"/>
<accession>A0A552U9A2</accession>
<comment type="caution">
    <text evidence="1">The sequence shown here is derived from an EMBL/GenBank/DDBJ whole genome shotgun (WGS) entry which is preliminary data.</text>
</comment>
<name>A0A552U9A2_9SPHN</name>
<dbReference type="EMBL" id="VJWA01000002">
    <property type="protein sequence ID" value="TRW14791.1"/>
    <property type="molecule type" value="Genomic_DNA"/>
</dbReference>